<name>A0A0U5JGV5_9BACT</name>
<gene>
    <name evidence="1" type="ORF">PNK_2043</name>
</gene>
<organism evidence="1 2">
    <name type="scientific">Candidatus Protochlamydia naegleriophila</name>
    <dbReference type="NCBI Taxonomy" id="389348"/>
    <lineage>
        <taxon>Bacteria</taxon>
        <taxon>Pseudomonadati</taxon>
        <taxon>Chlamydiota</taxon>
        <taxon>Chlamydiia</taxon>
        <taxon>Parachlamydiales</taxon>
        <taxon>Parachlamydiaceae</taxon>
        <taxon>Candidatus Protochlamydia</taxon>
    </lineage>
</organism>
<dbReference type="EMBL" id="LN879502">
    <property type="protein sequence ID" value="CUI17647.1"/>
    <property type="molecule type" value="Genomic_DNA"/>
</dbReference>
<dbReference type="RefSeq" id="WP_059061863.1">
    <property type="nucleotide sequence ID" value="NZ_LN879502.1"/>
</dbReference>
<reference evidence="2" key="1">
    <citation type="submission" date="2015-09" db="EMBL/GenBank/DDBJ databases">
        <authorList>
            <person name="Bertelli C."/>
        </authorList>
    </citation>
    <scope>NUCLEOTIDE SEQUENCE [LARGE SCALE GENOMIC DNA]</scope>
    <source>
        <strain evidence="2">KNic</strain>
    </source>
</reference>
<dbReference type="PATRIC" id="fig|389348.3.peg.2296"/>
<protein>
    <submittedName>
        <fullName evidence="1">Uncharacterized protein</fullName>
    </submittedName>
</protein>
<dbReference type="STRING" id="389348.PNK_2043"/>
<sequence>MKFAIAKEHRDFFQKQGIIEFEDFLSSDQLKLFNQAVDQALAERLSMPVERLKLLPSESFFAQGRDLSRANEALRKYVCQARFAEIASELIEKKPLRLGYDQLFPARYQAKFGPEQTQKVYTQFIEQTTDLETISCLQGVVCGLMLCLGATGQSIPEETVPVEGIDIYPSQPGRAIYFNPQAAVNLHNLYAHPGQRFYLIVYTQMTAHYQLQTRDPHTHTLKHLGYVFNDKLNDRLNPIVYR</sequence>
<evidence type="ECO:0000313" key="1">
    <source>
        <dbReference type="EMBL" id="CUI17647.1"/>
    </source>
</evidence>
<dbReference type="Gene3D" id="2.60.120.620">
    <property type="entry name" value="q2cbj1_9rhob like domain"/>
    <property type="match status" value="1"/>
</dbReference>
<proteinExistence type="predicted"/>
<evidence type="ECO:0000313" key="2">
    <source>
        <dbReference type="Proteomes" id="UP000069902"/>
    </source>
</evidence>
<dbReference type="Proteomes" id="UP000069902">
    <property type="component" value="Chromosome cPNK"/>
</dbReference>
<keyword evidence="2" id="KW-1185">Reference proteome</keyword>
<dbReference type="KEGG" id="pnl:PNK_2043"/>
<dbReference type="AlphaFoldDB" id="A0A0U5JGV5"/>
<accession>A0A0U5JGV5</accession>
<dbReference type="InParanoid" id="A0A0U5JGV5"/>
<dbReference type="SUPFAM" id="SSF51197">
    <property type="entry name" value="Clavaminate synthase-like"/>
    <property type="match status" value="1"/>
</dbReference>